<accession>A0ABU9PU75</accession>
<dbReference type="Pfam" id="PF22481">
    <property type="entry name" value="DUF6985"/>
    <property type="match status" value="1"/>
</dbReference>
<evidence type="ECO:0000313" key="3">
    <source>
        <dbReference type="Proteomes" id="UP001495910"/>
    </source>
</evidence>
<dbReference type="EMBL" id="JBANDC010000005">
    <property type="protein sequence ID" value="MEM4987528.1"/>
    <property type="molecule type" value="Genomic_DNA"/>
</dbReference>
<organism evidence="2 3">
    <name type="scientific">Collimonas rhizosphaerae</name>
    <dbReference type="NCBI Taxonomy" id="3126357"/>
    <lineage>
        <taxon>Bacteria</taxon>
        <taxon>Pseudomonadati</taxon>
        <taxon>Pseudomonadota</taxon>
        <taxon>Betaproteobacteria</taxon>
        <taxon>Burkholderiales</taxon>
        <taxon>Oxalobacteraceae</taxon>
        <taxon>Collimonas</taxon>
    </lineage>
</organism>
<protein>
    <recommendedName>
        <fullName evidence="1">DUF6985 domain-containing protein</fullName>
    </recommendedName>
</protein>
<dbReference type="Proteomes" id="UP001495910">
    <property type="component" value="Unassembled WGS sequence"/>
</dbReference>
<proteinExistence type="predicted"/>
<gene>
    <name evidence="2" type="ORF">V8G57_09035</name>
</gene>
<evidence type="ECO:0000313" key="2">
    <source>
        <dbReference type="EMBL" id="MEM4987528.1"/>
    </source>
</evidence>
<reference evidence="2 3" key="1">
    <citation type="submission" date="2024-02" db="EMBL/GenBank/DDBJ databases">
        <title>Draft genome sequence of Collimonas sp. strain H4R21, an effective mineral-weathering bacterial strain isolated from the beech rhizosphere.</title>
        <authorList>
            <person name="Morin E."/>
            <person name="Uroz S."/>
            <person name="Leveau J.H.J."/>
            <person name="Kumar R."/>
            <person name="Rey M.W."/>
            <person name="Pham J."/>
        </authorList>
    </citation>
    <scope>NUCLEOTIDE SEQUENCE [LARGE SCALE GENOMIC DNA]</scope>
    <source>
        <strain evidence="2 3">H4R21</strain>
    </source>
</reference>
<sequence>MFGLFKSRKISDTHFGELSRSSGFWRSTIKLGSCADVPLAVAGPKDGPDTSALAEAHQVVSLFPEWQPIIEQALFEHFEPYFEALAAGEYPVSNLQNIKSPKDVLTRTKLQFVAIGPIGGRMTTELGYEAEWDEEHLIGVRFQAGKFFELCGSTVPA</sequence>
<evidence type="ECO:0000259" key="1">
    <source>
        <dbReference type="Pfam" id="PF22481"/>
    </source>
</evidence>
<comment type="caution">
    <text evidence="2">The sequence shown here is derived from an EMBL/GenBank/DDBJ whole genome shotgun (WGS) entry which is preliminary data.</text>
</comment>
<name>A0ABU9PU75_9BURK</name>
<dbReference type="RefSeq" id="WP_342829077.1">
    <property type="nucleotide sequence ID" value="NZ_JBANDC010000005.1"/>
</dbReference>
<keyword evidence="3" id="KW-1185">Reference proteome</keyword>
<dbReference type="InterPro" id="IPR054254">
    <property type="entry name" value="DUF6985"/>
</dbReference>
<feature type="domain" description="DUF6985" evidence="1">
    <location>
        <begin position="15"/>
        <end position="148"/>
    </location>
</feature>